<keyword evidence="4" id="KW-0808">Transferase</keyword>
<dbReference type="PATRIC" id="fig|447.4.peg.285"/>
<dbReference type="PANTHER" id="PTHR38043:SF1">
    <property type="entry name" value="PROTEIN HEMX"/>
    <property type="match status" value="1"/>
</dbReference>
<comment type="caution">
    <text evidence="4">The sequence shown here is derived from an EMBL/GenBank/DDBJ whole genome shotgun (WGS) entry which is preliminary data.</text>
</comment>
<keyword evidence="1" id="KW-0175">Coiled coil</keyword>
<dbReference type="Pfam" id="PF04375">
    <property type="entry name" value="HemX"/>
    <property type="match status" value="1"/>
</dbReference>
<evidence type="ECO:0000256" key="2">
    <source>
        <dbReference type="SAM" id="MobiDB-lite"/>
    </source>
</evidence>
<keyword evidence="3" id="KW-1133">Transmembrane helix</keyword>
<dbReference type="STRING" id="447.Lboz_0263"/>
<evidence type="ECO:0000313" key="5">
    <source>
        <dbReference type="Proteomes" id="UP000054695"/>
    </source>
</evidence>
<dbReference type="EMBL" id="LNXU01000002">
    <property type="protein sequence ID" value="KTC77310.1"/>
    <property type="molecule type" value="Genomic_DNA"/>
</dbReference>
<sequence length="374" mass="41960">MASGKEEQIQKAKKAVNATPTEKTKPKSNSPVCKNKYLIFVLSCLIAFVALGLAAYTFFLNKQLHDQLSEVQNNFSTHLQQLEQKQDQAQELINAKTNNAEEIQKQLQTKFENLSKQLQNAMNQQFYQNQDWLLLKARYYLELAQINAHWSNGADSTIALLRQADQLLKQLNGPKILDIRQAVAKDIAQTQALPSVDIAGLLSQLDAAQSSINNLGVPLPVSEKVTSTENTTSPANNSPTWRTRLQNSMNVLEKLVVIRRHKQEIKPLISPAFEAILKEKLRLNLQEAQWAILNNEPFVYQLVLKQAIDSLKTNFNANTPNTAALIKKLTELQQTNITQKRPRIGSALPMLNELIDTQKTSANQSINSEQGGNQ</sequence>
<accession>A0A0W0S1Y3</accession>
<feature type="coiled-coil region" evidence="1">
    <location>
        <begin position="68"/>
        <end position="124"/>
    </location>
</feature>
<name>A0A0W0S1Y3_LEGBO</name>
<reference evidence="4 5" key="1">
    <citation type="submission" date="2015-11" db="EMBL/GenBank/DDBJ databases">
        <title>Genomic analysis of 38 Legionella species identifies large and diverse effector repertoires.</title>
        <authorList>
            <person name="Burstein D."/>
            <person name="Amaro F."/>
            <person name="Zusman T."/>
            <person name="Lifshitz Z."/>
            <person name="Cohen O."/>
            <person name="Gilbert J.A."/>
            <person name="Pupko T."/>
            <person name="Shuman H.A."/>
            <person name="Segal G."/>
        </authorList>
    </citation>
    <scope>NUCLEOTIDE SEQUENCE [LARGE SCALE GENOMIC DNA]</scope>
    <source>
        <strain evidence="4 5">WIGA</strain>
    </source>
</reference>
<dbReference type="OrthoDB" id="5653077at2"/>
<feature type="transmembrane region" description="Helical" evidence="3">
    <location>
        <begin position="37"/>
        <end position="59"/>
    </location>
</feature>
<keyword evidence="3" id="KW-0472">Membrane</keyword>
<dbReference type="GO" id="GO:0032259">
    <property type="term" value="P:methylation"/>
    <property type="evidence" value="ECO:0007669"/>
    <property type="project" value="UniProtKB-KW"/>
</dbReference>
<keyword evidence="4" id="KW-0489">Methyltransferase</keyword>
<dbReference type="PANTHER" id="PTHR38043">
    <property type="entry name" value="PROTEIN HEMX"/>
    <property type="match status" value="1"/>
</dbReference>
<dbReference type="Proteomes" id="UP000054695">
    <property type="component" value="Unassembled WGS sequence"/>
</dbReference>
<dbReference type="GO" id="GO:0008168">
    <property type="term" value="F:methyltransferase activity"/>
    <property type="evidence" value="ECO:0007669"/>
    <property type="project" value="UniProtKB-KW"/>
</dbReference>
<feature type="region of interest" description="Disordered" evidence="2">
    <location>
        <begin position="1"/>
        <end position="29"/>
    </location>
</feature>
<dbReference type="AlphaFoldDB" id="A0A0W0S1Y3"/>
<dbReference type="InterPro" id="IPR007470">
    <property type="entry name" value="HemX"/>
</dbReference>
<evidence type="ECO:0000256" key="1">
    <source>
        <dbReference type="SAM" id="Coils"/>
    </source>
</evidence>
<keyword evidence="5" id="KW-1185">Reference proteome</keyword>
<proteinExistence type="predicted"/>
<feature type="compositionally biased region" description="Basic and acidic residues" evidence="2">
    <location>
        <begin position="1"/>
        <end position="10"/>
    </location>
</feature>
<keyword evidence="3" id="KW-0812">Transmembrane</keyword>
<gene>
    <name evidence="4" type="primary">hemX</name>
    <name evidence="4" type="ORF">Lboz_0263</name>
</gene>
<dbReference type="RefSeq" id="WP_058457965.1">
    <property type="nucleotide sequence ID" value="NZ_CAAAIY010000003.1"/>
</dbReference>
<evidence type="ECO:0000256" key="3">
    <source>
        <dbReference type="SAM" id="Phobius"/>
    </source>
</evidence>
<organism evidence="4 5">
    <name type="scientific">Legionella bozemanae</name>
    <name type="common">Fluoribacter bozemanae</name>
    <dbReference type="NCBI Taxonomy" id="447"/>
    <lineage>
        <taxon>Bacteria</taxon>
        <taxon>Pseudomonadati</taxon>
        <taxon>Pseudomonadota</taxon>
        <taxon>Gammaproteobacteria</taxon>
        <taxon>Legionellales</taxon>
        <taxon>Legionellaceae</taxon>
        <taxon>Legionella</taxon>
    </lineage>
</organism>
<evidence type="ECO:0000313" key="4">
    <source>
        <dbReference type="EMBL" id="KTC77310.1"/>
    </source>
</evidence>
<protein>
    <submittedName>
        <fullName evidence="4">Uroporphyrinogen III methylase HemX</fullName>
    </submittedName>
</protein>